<name>A0A1Y4PPL2_9BACT</name>
<evidence type="ECO:0000313" key="2">
    <source>
        <dbReference type="EMBL" id="KAA5385325.1"/>
    </source>
</evidence>
<dbReference type="Pfam" id="PF01757">
    <property type="entry name" value="Acyl_transf_3"/>
    <property type="match status" value="1"/>
</dbReference>
<evidence type="ECO:0000259" key="1">
    <source>
        <dbReference type="Pfam" id="PF01757"/>
    </source>
</evidence>
<organism evidence="2 3">
    <name type="scientific">Phocaeicola dorei</name>
    <dbReference type="NCBI Taxonomy" id="357276"/>
    <lineage>
        <taxon>Bacteria</taxon>
        <taxon>Pseudomonadati</taxon>
        <taxon>Bacteroidota</taxon>
        <taxon>Bacteroidia</taxon>
        <taxon>Bacteroidales</taxon>
        <taxon>Bacteroidaceae</taxon>
        <taxon>Phocaeicola</taxon>
    </lineage>
</organism>
<sequence>MGYLCRKSSKVYQEKNIIMIIVTKRSNELDFTKGILITLMVIFHLNDFVNNYIKLTQWTYAFHMSCFLLISGYLLNVNKTKHDFIKTLSSVLYPYIFFETLYLVALSVFGKVIGASNHFSLTISSFIQKIILMPSGTYWYLHTLSICMFIYFFVHQFKFNSFKTTILSGCILYICSILIPGLSWGNIIYFIIGCCIKTYSSQITKTTFPSPISIIPIILISIFSLKFDRNELSGIGLTIFMFSFLTGIYKYSPSQIQNIFLWLGKNSLAIVLFSPLFTIITKTYVKYFSFDATLITWAICSLIFVISLCLISAWTCDKLRISTKLIHKNMYTQY</sequence>
<dbReference type="Proteomes" id="UP000347681">
    <property type="component" value="Unassembled WGS sequence"/>
</dbReference>
<dbReference type="InterPro" id="IPR052734">
    <property type="entry name" value="Nod_factor_acetyltransferase"/>
</dbReference>
<accession>A0A1Y4PPL2</accession>
<dbReference type="AlphaFoldDB" id="A0A1Y4PPL2"/>
<keyword evidence="2" id="KW-0012">Acyltransferase</keyword>
<dbReference type="RefSeq" id="WP_087387103.1">
    <property type="nucleotide sequence ID" value="NZ_JADNBC010000003.1"/>
</dbReference>
<dbReference type="PANTHER" id="PTHR37312">
    <property type="entry name" value="MEMBRANE-BOUND ACYLTRANSFERASE YKRP-RELATED"/>
    <property type="match status" value="1"/>
</dbReference>
<feature type="domain" description="Acyltransferase 3" evidence="1">
    <location>
        <begin position="28"/>
        <end position="313"/>
    </location>
</feature>
<reference evidence="2 3" key="1">
    <citation type="journal article" date="2019" name="Nat. Med.">
        <title>A library of human gut bacterial isolates paired with longitudinal multiomics data enables mechanistic microbiome research.</title>
        <authorList>
            <person name="Poyet M."/>
            <person name="Groussin M."/>
            <person name="Gibbons S.M."/>
            <person name="Avila-Pacheco J."/>
            <person name="Jiang X."/>
            <person name="Kearney S.M."/>
            <person name="Perrotta A.R."/>
            <person name="Berdy B."/>
            <person name="Zhao S."/>
            <person name="Lieberman T.D."/>
            <person name="Swanson P.K."/>
            <person name="Smith M."/>
            <person name="Roesemann S."/>
            <person name="Alexander J.E."/>
            <person name="Rich S.A."/>
            <person name="Livny J."/>
            <person name="Vlamakis H."/>
            <person name="Clish C."/>
            <person name="Bullock K."/>
            <person name="Deik A."/>
            <person name="Scott J."/>
            <person name="Pierce K.A."/>
            <person name="Xavier R.J."/>
            <person name="Alm E.J."/>
        </authorList>
    </citation>
    <scope>NUCLEOTIDE SEQUENCE [LARGE SCALE GENOMIC DNA]</scope>
    <source>
        <strain evidence="2 3">BIOML-A5</strain>
    </source>
</reference>
<dbReference type="EMBL" id="VVZB01000002">
    <property type="protein sequence ID" value="KAA5385325.1"/>
    <property type="molecule type" value="Genomic_DNA"/>
</dbReference>
<proteinExistence type="predicted"/>
<dbReference type="PANTHER" id="PTHR37312:SF1">
    <property type="entry name" value="MEMBRANE-BOUND ACYLTRANSFERASE YKRP-RELATED"/>
    <property type="match status" value="1"/>
</dbReference>
<protein>
    <submittedName>
        <fullName evidence="2">Acyltransferase</fullName>
    </submittedName>
</protein>
<gene>
    <name evidence="2" type="ORF">F2Y61_05700</name>
</gene>
<evidence type="ECO:0000313" key="3">
    <source>
        <dbReference type="Proteomes" id="UP000347681"/>
    </source>
</evidence>
<comment type="caution">
    <text evidence="2">The sequence shown here is derived from an EMBL/GenBank/DDBJ whole genome shotgun (WGS) entry which is preliminary data.</text>
</comment>
<dbReference type="GO" id="GO:0016747">
    <property type="term" value="F:acyltransferase activity, transferring groups other than amino-acyl groups"/>
    <property type="evidence" value="ECO:0007669"/>
    <property type="project" value="InterPro"/>
</dbReference>
<keyword evidence="2" id="KW-0808">Transferase</keyword>
<dbReference type="InterPro" id="IPR002656">
    <property type="entry name" value="Acyl_transf_3_dom"/>
</dbReference>